<evidence type="ECO:0000313" key="6">
    <source>
        <dbReference type="Proteomes" id="UP000002432"/>
    </source>
</evidence>
<dbReference type="PANTHER" id="PTHR30328">
    <property type="entry name" value="TRANSCRIPTIONAL REPRESSOR"/>
    <property type="match status" value="1"/>
</dbReference>
<dbReference type="RefSeq" id="WP_011525375.1">
    <property type="nucleotide sequence ID" value="NC_008009.1"/>
</dbReference>
<dbReference type="Pfam" id="PF00440">
    <property type="entry name" value="TetR_N"/>
    <property type="match status" value="1"/>
</dbReference>
<dbReference type="Pfam" id="PF17938">
    <property type="entry name" value="TetR_C_29"/>
    <property type="match status" value="1"/>
</dbReference>
<dbReference type="InterPro" id="IPR036271">
    <property type="entry name" value="Tet_transcr_reg_TetR-rel_C_sf"/>
</dbReference>
<sequence length="238" mass="26209">MTMVKHQEKPAPVAPRKPSRAGSRGRPEESRQAILGAAMAEFATQGIAGARTDAIAEAAGVNKALLYYYFEDKEGLYRACLETVFAGLMERVRPVFAAPGNSLEKMVKYATTHFDYIAEAPYKSRLVQGELMRASVGKSPHMQYLGDKYFRKMMESLLAVLTDGIRRGEIRAIDPTNAITSVIGLVVFYFVSTPVARIVGRQDPLIPDSLHQRRAALIDHVSAILRPDTTTPARGKTL</sequence>
<dbReference type="Proteomes" id="UP000002432">
    <property type="component" value="Chromosome"/>
</dbReference>
<organism evidence="5 6">
    <name type="scientific">Koribacter versatilis (strain Ellin345)</name>
    <dbReference type="NCBI Taxonomy" id="204669"/>
    <lineage>
        <taxon>Bacteria</taxon>
        <taxon>Pseudomonadati</taxon>
        <taxon>Acidobacteriota</taxon>
        <taxon>Terriglobia</taxon>
        <taxon>Terriglobales</taxon>
        <taxon>Candidatus Korobacteraceae</taxon>
        <taxon>Candidatus Korobacter</taxon>
    </lineage>
</organism>
<evidence type="ECO:0000313" key="5">
    <source>
        <dbReference type="EMBL" id="ABF43578.1"/>
    </source>
</evidence>
<evidence type="ECO:0000256" key="3">
    <source>
        <dbReference type="SAM" id="MobiDB-lite"/>
    </source>
</evidence>
<dbReference type="STRING" id="204669.Acid345_4578"/>
<evidence type="ECO:0000256" key="1">
    <source>
        <dbReference type="ARBA" id="ARBA00023125"/>
    </source>
</evidence>
<dbReference type="SUPFAM" id="SSF48498">
    <property type="entry name" value="Tetracyclin repressor-like, C-terminal domain"/>
    <property type="match status" value="1"/>
</dbReference>
<dbReference type="GO" id="GO:0003677">
    <property type="term" value="F:DNA binding"/>
    <property type="evidence" value="ECO:0007669"/>
    <property type="project" value="UniProtKB-UniRule"/>
</dbReference>
<dbReference type="Gene3D" id="1.10.357.10">
    <property type="entry name" value="Tetracycline Repressor, domain 2"/>
    <property type="match status" value="1"/>
</dbReference>
<dbReference type="PANTHER" id="PTHR30328:SF54">
    <property type="entry name" value="HTH-TYPE TRANSCRIPTIONAL REPRESSOR SCO4008"/>
    <property type="match status" value="1"/>
</dbReference>
<dbReference type="EMBL" id="CP000360">
    <property type="protein sequence ID" value="ABF43578.1"/>
    <property type="molecule type" value="Genomic_DNA"/>
</dbReference>
<dbReference type="InterPro" id="IPR050109">
    <property type="entry name" value="HTH-type_TetR-like_transc_reg"/>
</dbReference>
<keyword evidence="6" id="KW-1185">Reference proteome</keyword>
<dbReference type="eggNOG" id="COG1309">
    <property type="taxonomic scope" value="Bacteria"/>
</dbReference>
<name>Q1IHS2_KORVE</name>
<feature type="domain" description="HTH tetR-type" evidence="4">
    <location>
        <begin position="28"/>
        <end position="88"/>
    </location>
</feature>
<dbReference type="PROSITE" id="PS50977">
    <property type="entry name" value="HTH_TETR_2"/>
    <property type="match status" value="1"/>
</dbReference>
<dbReference type="InterPro" id="IPR009057">
    <property type="entry name" value="Homeodomain-like_sf"/>
</dbReference>
<gene>
    <name evidence="5" type="ordered locus">Acid345_4578</name>
</gene>
<dbReference type="InterPro" id="IPR041474">
    <property type="entry name" value="NicS_C"/>
</dbReference>
<evidence type="ECO:0000256" key="2">
    <source>
        <dbReference type="PROSITE-ProRule" id="PRU00335"/>
    </source>
</evidence>
<dbReference type="HOGENOM" id="CLU_069356_1_2_0"/>
<dbReference type="PRINTS" id="PR00455">
    <property type="entry name" value="HTHTETR"/>
</dbReference>
<accession>Q1IHS2</accession>
<feature type="region of interest" description="Disordered" evidence="3">
    <location>
        <begin position="1"/>
        <end position="30"/>
    </location>
</feature>
<dbReference type="AlphaFoldDB" id="Q1IHS2"/>
<protein>
    <submittedName>
        <fullName evidence="5">Transcriptional regulator, TetR family</fullName>
    </submittedName>
</protein>
<dbReference type="OrthoDB" id="9814200at2"/>
<dbReference type="InterPro" id="IPR001647">
    <property type="entry name" value="HTH_TetR"/>
</dbReference>
<evidence type="ECO:0000259" key="4">
    <source>
        <dbReference type="PROSITE" id="PS50977"/>
    </source>
</evidence>
<keyword evidence="1 2" id="KW-0238">DNA-binding</keyword>
<dbReference type="EnsemblBacteria" id="ABF43578">
    <property type="protein sequence ID" value="ABF43578"/>
    <property type="gene ID" value="Acid345_4578"/>
</dbReference>
<reference evidence="5 6" key="1">
    <citation type="journal article" date="2009" name="Appl. Environ. Microbiol.">
        <title>Three genomes from the phylum Acidobacteria provide insight into the lifestyles of these microorganisms in soils.</title>
        <authorList>
            <person name="Ward N.L."/>
            <person name="Challacombe J.F."/>
            <person name="Janssen P.H."/>
            <person name="Henrissat B."/>
            <person name="Coutinho P.M."/>
            <person name="Wu M."/>
            <person name="Xie G."/>
            <person name="Haft D.H."/>
            <person name="Sait M."/>
            <person name="Badger J."/>
            <person name="Barabote R.D."/>
            <person name="Bradley B."/>
            <person name="Brettin T.S."/>
            <person name="Brinkac L.M."/>
            <person name="Bruce D."/>
            <person name="Creasy T."/>
            <person name="Daugherty S.C."/>
            <person name="Davidsen T.M."/>
            <person name="DeBoy R.T."/>
            <person name="Detter J.C."/>
            <person name="Dodson R.J."/>
            <person name="Durkin A.S."/>
            <person name="Ganapathy A."/>
            <person name="Gwinn-Giglio M."/>
            <person name="Han C.S."/>
            <person name="Khouri H."/>
            <person name="Kiss H."/>
            <person name="Kothari S.P."/>
            <person name="Madupu R."/>
            <person name="Nelson K.E."/>
            <person name="Nelson W.C."/>
            <person name="Paulsen I."/>
            <person name="Penn K."/>
            <person name="Ren Q."/>
            <person name="Rosovitz M.J."/>
            <person name="Selengut J.D."/>
            <person name="Shrivastava S."/>
            <person name="Sullivan S.A."/>
            <person name="Tapia R."/>
            <person name="Thompson L.S."/>
            <person name="Watkins K.L."/>
            <person name="Yang Q."/>
            <person name="Yu C."/>
            <person name="Zafar N."/>
            <person name="Zhou L."/>
            <person name="Kuske C.R."/>
        </authorList>
    </citation>
    <scope>NUCLEOTIDE SEQUENCE [LARGE SCALE GENOMIC DNA]</scope>
    <source>
        <strain evidence="5 6">Ellin345</strain>
    </source>
</reference>
<dbReference type="SUPFAM" id="SSF46689">
    <property type="entry name" value="Homeodomain-like"/>
    <property type="match status" value="1"/>
</dbReference>
<dbReference type="KEGG" id="aba:Acid345_4578"/>
<feature type="DNA-binding region" description="H-T-H motif" evidence="2">
    <location>
        <begin position="51"/>
        <end position="70"/>
    </location>
</feature>
<proteinExistence type="predicted"/>